<evidence type="ECO:0000256" key="1">
    <source>
        <dbReference type="SAM" id="MobiDB-lite"/>
    </source>
</evidence>
<organism evidence="3 4">
    <name type="scientific">Microbacterium saccharophilum</name>
    <dbReference type="NCBI Taxonomy" id="1213358"/>
    <lineage>
        <taxon>Bacteria</taxon>
        <taxon>Bacillati</taxon>
        <taxon>Actinomycetota</taxon>
        <taxon>Actinomycetes</taxon>
        <taxon>Micrococcales</taxon>
        <taxon>Microbacteriaceae</taxon>
        <taxon>Microbacterium</taxon>
    </lineage>
</organism>
<name>A0A5C8I8L1_9MICO</name>
<dbReference type="Proteomes" id="UP000321949">
    <property type="component" value="Unassembled WGS sequence"/>
</dbReference>
<dbReference type="AlphaFoldDB" id="A0A5C8I8L1"/>
<feature type="signal peptide" evidence="2">
    <location>
        <begin position="1"/>
        <end position="27"/>
    </location>
</feature>
<keyword evidence="2" id="KW-0732">Signal</keyword>
<accession>A0A5C8I8L1</accession>
<feature type="region of interest" description="Disordered" evidence="1">
    <location>
        <begin position="22"/>
        <end position="60"/>
    </location>
</feature>
<evidence type="ECO:0000256" key="2">
    <source>
        <dbReference type="SAM" id="SignalP"/>
    </source>
</evidence>
<evidence type="ECO:0000313" key="4">
    <source>
        <dbReference type="Proteomes" id="UP000321949"/>
    </source>
</evidence>
<feature type="chain" id="PRO_5039694678" description="Lipoprotein" evidence="2">
    <location>
        <begin position="28"/>
        <end position="165"/>
    </location>
</feature>
<dbReference type="PROSITE" id="PS51257">
    <property type="entry name" value="PROKAR_LIPOPROTEIN"/>
    <property type="match status" value="1"/>
</dbReference>
<evidence type="ECO:0000313" key="3">
    <source>
        <dbReference type="EMBL" id="TXK15138.1"/>
    </source>
</evidence>
<comment type="caution">
    <text evidence="3">The sequence shown here is derived from an EMBL/GenBank/DDBJ whole genome shotgun (WGS) entry which is preliminary data.</text>
</comment>
<sequence>MKHRILLPIALAALLLTGCSGSPSTPAGEGSGGSSSASATPAEPTTPAAEPTPPAADLDLTGEWKQTNSDSATSYQTATIAGDVITVNWVNEAESTTALYWIGTYEAPTGATDTFTWTSVGDVEKMDPALLASGDESKVFTYEDGTLKYELTAMSVTMTVEMAKQ</sequence>
<keyword evidence="4" id="KW-1185">Reference proteome</keyword>
<evidence type="ECO:0008006" key="5">
    <source>
        <dbReference type="Google" id="ProtNLM"/>
    </source>
</evidence>
<gene>
    <name evidence="3" type="ORF">FVP74_01575</name>
</gene>
<dbReference type="RefSeq" id="WP_147049924.1">
    <property type="nucleotide sequence ID" value="NZ_BKAH01000003.1"/>
</dbReference>
<proteinExistence type="predicted"/>
<dbReference type="EMBL" id="VRSX01000001">
    <property type="protein sequence ID" value="TXK15138.1"/>
    <property type="molecule type" value="Genomic_DNA"/>
</dbReference>
<feature type="compositionally biased region" description="Low complexity" evidence="1">
    <location>
        <begin position="22"/>
        <end position="49"/>
    </location>
</feature>
<reference evidence="3 4" key="1">
    <citation type="submission" date="2019-08" db="EMBL/GenBank/DDBJ databases">
        <authorList>
            <person name="Dong K."/>
        </authorList>
    </citation>
    <scope>NUCLEOTIDE SEQUENCE [LARGE SCALE GENOMIC DNA]</scope>
    <source>
        <strain evidence="3 4">K-1</strain>
    </source>
</reference>
<protein>
    <recommendedName>
        <fullName evidence="5">Lipoprotein</fullName>
    </recommendedName>
</protein>
<dbReference type="OrthoDB" id="3174999at2"/>